<dbReference type="PANTHER" id="PTHR43081">
    <property type="entry name" value="ADENYLATE CYCLASE, TERMINAL-DIFFERENTIATION SPECIFIC-RELATED"/>
    <property type="match status" value="1"/>
</dbReference>
<feature type="transmembrane region" description="Helical" evidence="1">
    <location>
        <begin position="409"/>
        <end position="429"/>
    </location>
</feature>
<evidence type="ECO:0000256" key="1">
    <source>
        <dbReference type="SAM" id="Phobius"/>
    </source>
</evidence>
<feature type="transmembrane region" description="Helical" evidence="1">
    <location>
        <begin position="435"/>
        <end position="459"/>
    </location>
</feature>
<dbReference type="SUPFAM" id="SSF55073">
    <property type="entry name" value="Nucleotide cyclase"/>
    <property type="match status" value="1"/>
</dbReference>
<dbReference type="EMBL" id="UXAT02000001">
    <property type="protein sequence ID" value="VUX45121.1"/>
    <property type="molecule type" value="Genomic_DNA"/>
</dbReference>
<dbReference type="Proteomes" id="UP000326641">
    <property type="component" value="Unassembled WGS sequence"/>
</dbReference>
<sequence>MWLRGLMLGAAIGCISAAFALSPAGVALEEGLGLPLLFAIRGRVPPPPDVAVVAINQRAAEALELPPHPRNWPRSVHGELIDTLVAHGASAIVFDLRFENRSDESGEGDESDNSGEDEAFAAAVERANRVVLLERMDKRRELFAIDEGGATATAEADRAMGPVEPLAQAATVVAPFLLPKTAGNINQFWAFWPGDGPVATVPTAAFWLHVLRTDRNAVRPIQALVAGEERRLAAAAGGDGALSVREMLLRARRGLAGRSDIVAALEAGGDAATRPPASILTRRLAALFAGSDSRYLNFYGPSGTIPVIGYDVLIAAARAGMPAAIRLDGRCVFVGVADYTTPTQEDGFPTVFTGSDGIDLSGVEIAATAFANLLTDTSLRPLAPLTSAAMLIVLCSVIGFYVLAVPARLAVPAALALAVAYVAVAQILFNRAALWLPLVTPALAIALLVVSALYCHYVIARRQREKMQLAISYYIPERVVQGFADSGGDMSAANEVVYATCLAADMEDFTPLAEGMRPGEVASLLNSYFDAIAKPINDRKADVVEFRADGMMCAWTAPQPQAEVRARACAAAIGARDAAAAFAAKVAPRPLGVRLGLHDGEVFVGHSGGGGRFVYGIVGDIANTASRIEGLNRYLGTRLLASAGVVRDLDHLRVRPVGQFILKGKNEPLSIVEIVGRRDAVSAQTETLCRRFAVALQAFSAGNAEAAQVLFAALLRDYPADGPSRFYLNRLLGEEGEQAGQEAPMIIRMGTK</sequence>
<dbReference type="InterPro" id="IPR007890">
    <property type="entry name" value="CHASE2"/>
</dbReference>
<name>A0A564W9H6_9PROT</name>
<dbReference type="AlphaFoldDB" id="A0A564W9H6"/>
<dbReference type="Pfam" id="PF00211">
    <property type="entry name" value="Guanylate_cyc"/>
    <property type="match status" value="1"/>
</dbReference>
<dbReference type="InterPro" id="IPR050697">
    <property type="entry name" value="Adenylyl/Guanylyl_Cyclase_3/4"/>
</dbReference>
<evidence type="ECO:0000256" key="2">
    <source>
        <dbReference type="SAM" id="SignalP"/>
    </source>
</evidence>
<keyword evidence="1" id="KW-0472">Membrane</keyword>
<feature type="chain" id="PRO_5024287653" evidence="2">
    <location>
        <begin position="21"/>
        <end position="752"/>
    </location>
</feature>
<keyword evidence="5" id="KW-1185">Reference proteome</keyword>
<evidence type="ECO:0000313" key="4">
    <source>
        <dbReference type="EMBL" id="VUX45121.1"/>
    </source>
</evidence>
<dbReference type="PROSITE" id="PS50125">
    <property type="entry name" value="GUANYLATE_CYCLASE_2"/>
    <property type="match status" value="1"/>
</dbReference>
<dbReference type="GO" id="GO:0004016">
    <property type="term" value="F:adenylate cyclase activity"/>
    <property type="evidence" value="ECO:0007669"/>
    <property type="project" value="UniProtKB-ARBA"/>
</dbReference>
<evidence type="ECO:0000313" key="5">
    <source>
        <dbReference type="Proteomes" id="UP000326641"/>
    </source>
</evidence>
<feature type="transmembrane region" description="Helical" evidence="1">
    <location>
        <begin position="382"/>
        <end position="402"/>
    </location>
</feature>
<dbReference type="PANTHER" id="PTHR43081:SF1">
    <property type="entry name" value="ADENYLATE CYCLASE, TERMINAL-DIFFERENTIATION SPECIFIC"/>
    <property type="match status" value="1"/>
</dbReference>
<gene>
    <name evidence="4" type="ORF">DF3PA_10246</name>
</gene>
<protein>
    <submittedName>
        <fullName evidence="4">Adenylate and Guanylate cyclase catalytic domain protein</fullName>
    </submittedName>
</protein>
<feature type="signal peptide" evidence="2">
    <location>
        <begin position="1"/>
        <end position="20"/>
    </location>
</feature>
<dbReference type="Gene3D" id="3.30.70.1230">
    <property type="entry name" value="Nucleotide cyclase"/>
    <property type="match status" value="1"/>
</dbReference>
<evidence type="ECO:0000259" key="3">
    <source>
        <dbReference type="PROSITE" id="PS50125"/>
    </source>
</evidence>
<feature type="domain" description="Guanylate cyclase" evidence="3">
    <location>
        <begin position="500"/>
        <end position="629"/>
    </location>
</feature>
<organism evidence="4 5">
    <name type="scientific">Candidatus Defluviicoccus seviourii</name>
    <dbReference type="NCBI Taxonomy" id="2565273"/>
    <lineage>
        <taxon>Bacteria</taxon>
        <taxon>Pseudomonadati</taxon>
        <taxon>Pseudomonadota</taxon>
        <taxon>Alphaproteobacteria</taxon>
        <taxon>Rhodospirillales</taxon>
        <taxon>Rhodospirillaceae</taxon>
        <taxon>Defluviicoccus</taxon>
    </lineage>
</organism>
<proteinExistence type="predicted"/>
<dbReference type="GO" id="GO:0009190">
    <property type="term" value="P:cyclic nucleotide biosynthetic process"/>
    <property type="evidence" value="ECO:0007669"/>
    <property type="project" value="InterPro"/>
</dbReference>
<dbReference type="SMART" id="SM01080">
    <property type="entry name" value="CHASE2"/>
    <property type="match status" value="1"/>
</dbReference>
<keyword evidence="2" id="KW-0732">Signal</keyword>
<dbReference type="CDD" id="cd07302">
    <property type="entry name" value="CHD"/>
    <property type="match status" value="1"/>
</dbReference>
<comment type="caution">
    <text evidence="4">The sequence shown here is derived from an EMBL/GenBank/DDBJ whole genome shotgun (WGS) entry which is preliminary data.</text>
</comment>
<dbReference type="InterPro" id="IPR001054">
    <property type="entry name" value="A/G_cyclase"/>
</dbReference>
<keyword evidence="1" id="KW-1133">Transmembrane helix</keyword>
<keyword evidence="1" id="KW-0812">Transmembrane</keyword>
<dbReference type="SMART" id="SM00044">
    <property type="entry name" value="CYCc"/>
    <property type="match status" value="1"/>
</dbReference>
<reference evidence="4" key="1">
    <citation type="submission" date="2018-11" db="EMBL/GenBank/DDBJ databases">
        <authorList>
            <person name="Onetto C."/>
        </authorList>
    </citation>
    <scope>NUCLEOTIDE SEQUENCE [LARGE SCALE GENOMIC DNA]</scope>
</reference>
<dbReference type="GO" id="GO:0035556">
    <property type="term" value="P:intracellular signal transduction"/>
    <property type="evidence" value="ECO:0007669"/>
    <property type="project" value="InterPro"/>
</dbReference>
<dbReference type="Pfam" id="PF05226">
    <property type="entry name" value="CHASE2"/>
    <property type="match status" value="1"/>
</dbReference>
<accession>A0A564W9H6</accession>
<dbReference type="InterPro" id="IPR029787">
    <property type="entry name" value="Nucleotide_cyclase"/>
</dbReference>